<evidence type="ECO:0000256" key="6">
    <source>
        <dbReference type="ARBA" id="ARBA00023242"/>
    </source>
</evidence>
<evidence type="ECO:0000259" key="9">
    <source>
        <dbReference type="Pfam" id="PF05175"/>
    </source>
</evidence>
<evidence type="ECO:0000256" key="5">
    <source>
        <dbReference type="ARBA" id="ARBA00022691"/>
    </source>
</evidence>
<dbReference type="InterPro" id="IPR007848">
    <property type="entry name" value="Small_mtfrase_dom"/>
</dbReference>
<keyword evidence="3 10" id="KW-0489">Methyltransferase</keyword>
<name>A0AAD5XRQ9_9FUNG</name>
<dbReference type="GO" id="GO:0005634">
    <property type="term" value="C:nucleus"/>
    <property type="evidence" value="ECO:0007669"/>
    <property type="project" value="UniProtKB-SubCell"/>
</dbReference>
<dbReference type="EMBL" id="JADGJQ010000015">
    <property type="protein sequence ID" value="KAJ3180678.1"/>
    <property type="molecule type" value="Genomic_DNA"/>
</dbReference>
<dbReference type="GO" id="GO:0035657">
    <property type="term" value="C:eRF1 methyltransferase complex"/>
    <property type="evidence" value="ECO:0007669"/>
    <property type="project" value="TreeGrafter"/>
</dbReference>
<dbReference type="InterPro" id="IPR002052">
    <property type="entry name" value="DNA_methylase_N6_adenine_CS"/>
</dbReference>
<evidence type="ECO:0000256" key="3">
    <source>
        <dbReference type="ARBA" id="ARBA00022603"/>
    </source>
</evidence>
<gene>
    <name evidence="10" type="primary">N6AMT1_1</name>
    <name evidence="10" type="ORF">HDU87_001791</name>
</gene>
<feature type="transmembrane region" description="Helical" evidence="8">
    <location>
        <begin position="315"/>
        <end position="335"/>
    </location>
</feature>
<dbReference type="InterPro" id="IPR004557">
    <property type="entry name" value="PrmC-related"/>
</dbReference>
<keyword evidence="8" id="KW-1133">Transmembrane helix</keyword>
<evidence type="ECO:0000313" key="11">
    <source>
        <dbReference type="Proteomes" id="UP001212152"/>
    </source>
</evidence>
<protein>
    <submittedName>
        <fullName evidence="10">HemK methyltransferase member 2</fullName>
    </submittedName>
</protein>
<dbReference type="FunFam" id="3.40.50.150:FF:000077">
    <property type="entry name" value="HemK methyltransferase family member 2"/>
    <property type="match status" value="1"/>
</dbReference>
<dbReference type="Proteomes" id="UP001212152">
    <property type="component" value="Unassembled WGS sequence"/>
</dbReference>
<reference evidence="10" key="1">
    <citation type="submission" date="2020-05" db="EMBL/GenBank/DDBJ databases">
        <title>Phylogenomic resolution of chytrid fungi.</title>
        <authorList>
            <person name="Stajich J.E."/>
            <person name="Amses K."/>
            <person name="Simmons R."/>
            <person name="Seto K."/>
            <person name="Myers J."/>
            <person name="Bonds A."/>
            <person name="Quandt C.A."/>
            <person name="Barry K."/>
            <person name="Liu P."/>
            <person name="Grigoriev I."/>
            <person name="Longcore J.E."/>
            <person name="James T.Y."/>
        </authorList>
    </citation>
    <scope>NUCLEOTIDE SEQUENCE</scope>
    <source>
        <strain evidence="10">JEL0379</strain>
    </source>
</reference>
<dbReference type="Gene3D" id="3.40.50.150">
    <property type="entry name" value="Vaccinia Virus protein VP39"/>
    <property type="match status" value="1"/>
</dbReference>
<dbReference type="Pfam" id="PF05175">
    <property type="entry name" value="MTS"/>
    <property type="match status" value="1"/>
</dbReference>
<dbReference type="InterPro" id="IPR052190">
    <property type="entry name" value="Euk-Arch_PrmC-MTase"/>
</dbReference>
<feature type="transmembrane region" description="Helical" evidence="8">
    <location>
        <begin position="198"/>
        <end position="217"/>
    </location>
</feature>
<keyword evidence="4" id="KW-0808">Transferase</keyword>
<proteinExistence type="inferred from homology"/>
<feature type="transmembrane region" description="Helical" evidence="8">
    <location>
        <begin position="124"/>
        <end position="142"/>
    </location>
</feature>
<dbReference type="CDD" id="cd02440">
    <property type="entry name" value="AdoMet_MTases"/>
    <property type="match status" value="1"/>
</dbReference>
<feature type="domain" description="Methyltransferase small" evidence="9">
    <location>
        <begin position="459"/>
        <end position="535"/>
    </location>
</feature>
<dbReference type="PROSITE" id="PS00092">
    <property type="entry name" value="N6_MTASE"/>
    <property type="match status" value="1"/>
</dbReference>
<dbReference type="SUPFAM" id="SSF53335">
    <property type="entry name" value="S-adenosyl-L-methionine-dependent methyltransferases"/>
    <property type="match status" value="1"/>
</dbReference>
<dbReference type="NCBIfam" id="TIGR00537">
    <property type="entry name" value="hemK_rel_arch"/>
    <property type="match status" value="1"/>
</dbReference>
<dbReference type="GO" id="GO:0032259">
    <property type="term" value="P:methylation"/>
    <property type="evidence" value="ECO:0007669"/>
    <property type="project" value="UniProtKB-KW"/>
</dbReference>
<keyword evidence="6" id="KW-0539">Nucleus</keyword>
<evidence type="ECO:0000256" key="7">
    <source>
        <dbReference type="SAM" id="MobiDB-lite"/>
    </source>
</evidence>
<dbReference type="GO" id="GO:0008276">
    <property type="term" value="F:protein methyltransferase activity"/>
    <property type="evidence" value="ECO:0007669"/>
    <property type="project" value="TreeGrafter"/>
</dbReference>
<feature type="transmembrane region" description="Helical" evidence="8">
    <location>
        <begin position="172"/>
        <end position="191"/>
    </location>
</feature>
<dbReference type="InterPro" id="IPR029063">
    <property type="entry name" value="SAM-dependent_MTases_sf"/>
</dbReference>
<keyword evidence="8" id="KW-0472">Membrane</keyword>
<dbReference type="GO" id="GO:0003676">
    <property type="term" value="F:nucleic acid binding"/>
    <property type="evidence" value="ECO:0007669"/>
    <property type="project" value="InterPro"/>
</dbReference>
<dbReference type="PANTHER" id="PTHR45875:SF1">
    <property type="entry name" value="METHYLTRANSFERASE N6AMT1"/>
    <property type="match status" value="1"/>
</dbReference>
<comment type="caution">
    <text evidence="10">The sequence shown here is derived from an EMBL/GenBank/DDBJ whole genome shotgun (WGS) entry which is preliminary data.</text>
</comment>
<evidence type="ECO:0000313" key="10">
    <source>
        <dbReference type="EMBL" id="KAJ3180678.1"/>
    </source>
</evidence>
<sequence length="624" mass="71093">MSWYWLHRDFWTDRPTERSQSQPPVPPQQSSSPKPQPDSAFQEEEEDESWAFGEGDGSPPSKADREYHRYRTGFYRMYAEICTRRRDKGTYTARQHGRPCPPDTEEERDEFEKILNLMTFKSKISYGYVQTALHLYLCYYYVCRISHCRFRLWLFGDRVQCLAHPSPTYVEWVSAVQFAFYTLALAGRLLYPPFERLVLLYGAYAMNGAVWSAWWFLSRKVICETAWTPLHSLAGESTPSCGSWSALWTPVLHWWAFAFVRRIALGIAHWEHENQLIAREELAAAARAAADAAAAATAATATARRRCSRRRLQDLPYSVYQLWAYFSSAIPLLLWDWVLKPRGVAAWQPTDLPEWPGWFSVTLFAVGASCALKLYFSFLHFQSKCVVWTEPFRRGLLIHEFEGEANAAASEPTQHPTPDLSHLKRVDYRNIYEPAEDTFLFLDALQKEREYINNLDPVVCLEIGSGSGCVSVFLASLLAPYHALFLTTDINPAANRATLQTATANQIAIDALHADLLPALRSRVIDVLLFNPPYVPTPSEEVGSHSIVAAWAGGIDGREVIDRLLPLVSDALSERGVFYMVVVNENRPEELREVMKGFAFEMEVVMGKRAGNEGLKILRFSRML</sequence>
<dbReference type="AlphaFoldDB" id="A0AAD5XRQ9"/>
<feature type="region of interest" description="Disordered" evidence="7">
    <location>
        <begin position="14"/>
        <end position="65"/>
    </location>
</feature>
<keyword evidence="5" id="KW-0949">S-adenosyl-L-methionine</keyword>
<keyword evidence="8" id="KW-0812">Transmembrane</keyword>
<organism evidence="10 11">
    <name type="scientific">Geranomyces variabilis</name>
    <dbReference type="NCBI Taxonomy" id="109894"/>
    <lineage>
        <taxon>Eukaryota</taxon>
        <taxon>Fungi</taxon>
        <taxon>Fungi incertae sedis</taxon>
        <taxon>Chytridiomycota</taxon>
        <taxon>Chytridiomycota incertae sedis</taxon>
        <taxon>Chytridiomycetes</taxon>
        <taxon>Spizellomycetales</taxon>
        <taxon>Powellomycetaceae</taxon>
        <taxon>Geranomyces</taxon>
    </lineage>
</organism>
<comment type="similarity">
    <text evidence="2">Belongs to the eukaryotic/archaeal PrmC-related family.</text>
</comment>
<keyword evidence="11" id="KW-1185">Reference proteome</keyword>
<evidence type="ECO:0000256" key="2">
    <source>
        <dbReference type="ARBA" id="ARBA00006149"/>
    </source>
</evidence>
<dbReference type="GO" id="GO:0008757">
    <property type="term" value="F:S-adenosylmethionine-dependent methyltransferase activity"/>
    <property type="evidence" value="ECO:0007669"/>
    <property type="project" value="TreeGrafter"/>
</dbReference>
<evidence type="ECO:0000256" key="1">
    <source>
        <dbReference type="ARBA" id="ARBA00004123"/>
    </source>
</evidence>
<evidence type="ECO:0000256" key="8">
    <source>
        <dbReference type="SAM" id="Phobius"/>
    </source>
</evidence>
<feature type="transmembrane region" description="Helical" evidence="8">
    <location>
        <begin position="355"/>
        <end position="376"/>
    </location>
</feature>
<evidence type="ECO:0000256" key="4">
    <source>
        <dbReference type="ARBA" id="ARBA00022679"/>
    </source>
</evidence>
<dbReference type="PANTHER" id="PTHR45875">
    <property type="entry name" value="METHYLTRANSFERASE N6AMT1"/>
    <property type="match status" value="1"/>
</dbReference>
<accession>A0AAD5XRQ9</accession>
<comment type="subcellular location">
    <subcellularLocation>
        <location evidence="1">Nucleus</location>
    </subcellularLocation>
</comment>